<evidence type="ECO:0000256" key="1">
    <source>
        <dbReference type="SAM" id="Phobius"/>
    </source>
</evidence>
<evidence type="ECO:0000313" key="4">
    <source>
        <dbReference type="Proteomes" id="UP000799750"/>
    </source>
</evidence>
<keyword evidence="1" id="KW-0472">Membrane</keyword>
<sequence>MPPAFPSLFEMLGAACLWSSVVLAFPLVQSSESTSTGSSSLIQPRSSLTPIAANLPPVEYGEATSARTIYTVVSLLCMFLLAALLGARGKQLHIHNLKTMNLIRFIVLLLNLSAIAFVISAAVLETGLGLSTAPVCRSAIITCLIFYVGNKVTMYVFLVERAHAMRSVFVSRRKDWIWLGGMFIIGIGFGTIAIVAFIWPIADMSEIDGKCRIGLPLKVTAPLLSYDAALNFGLTFLFIYLLKPLLSFGGLLTLPTSPSDRIKRLSSRFGGMFESFGERPESQEYLHPINTSFLKSVKLLLWKSVIGSILVSLPTVTNISLLFSMKGRELGWLCFVCCTLDVTWAVCVLHWLTVDPAEVDGTKVALLVKPDSASSASSAGCTKPS</sequence>
<evidence type="ECO:0008006" key="5">
    <source>
        <dbReference type="Google" id="ProtNLM"/>
    </source>
</evidence>
<keyword evidence="4" id="KW-1185">Reference proteome</keyword>
<proteinExistence type="predicted"/>
<evidence type="ECO:0000313" key="3">
    <source>
        <dbReference type="EMBL" id="KAF2490496.1"/>
    </source>
</evidence>
<protein>
    <recommendedName>
        <fullName evidence="5">G-protein coupled receptors family 1 profile domain-containing protein</fullName>
    </recommendedName>
</protein>
<keyword evidence="1" id="KW-0812">Transmembrane</keyword>
<keyword evidence="2" id="KW-0732">Signal</keyword>
<dbReference type="EMBL" id="MU004197">
    <property type="protein sequence ID" value="KAF2490496.1"/>
    <property type="molecule type" value="Genomic_DNA"/>
</dbReference>
<dbReference type="OrthoDB" id="3210850at2759"/>
<gene>
    <name evidence="3" type="ORF">BU16DRAFT_494556</name>
</gene>
<feature type="chain" id="PRO_5025533114" description="G-protein coupled receptors family 1 profile domain-containing protein" evidence="2">
    <location>
        <begin position="25"/>
        <end position="385"/>
    </location>
</feature>
<feature type="transmembrane region" description="Helical" evidence="1">
    <location>
        <begin position="69"/>
        <end position="89"/>
    </location>
</feature>
<dbReference type="PANTHER" id="PTHR38848">
    <property type="entry name" value="G-PROTEIN COUPLED RECEPTORS FAMILY 3 PROFILE DOMAIN-CONTAINING PROTEIN"/>
    <property type="match status" value="1"/>
</dbReference>
<accession>A0A6A6QEN9</accession>
<name>A0A6A6QEN9_9PEZI</name>
<feature type="transmembrane region" description="Helical" evidence="1">
    <location>
        <begin position="101"/>
        <end position="124"/>
    </location>
</feature>
<keyword evidence="1" id="KW-1133">Transmembrane helix</keyword>
<feature type="signal peptide" evidence="2">
    <location>
        <begin position="1"/>
        <end position="24"/>
    </location>
</feature>
<dbReference type="Proteomes" id="UP000799750">
    <property type="component" value="Unassembled WGS sequence"/>
</dbReference>
<feature type="transmembrane region" description="Helical" evidence="1">
    <location>
        <begin position="300"/>
        <end position="323"/>
    </location>
</feature>
<feature type="transmembrane region" description="Helical" evidence="1">
    <location>
        <begin position="176"/>
        <end position="202"/>
    </location>
</feature>
<reference evidence="3" key="1">
    <citation type="journal article" date="2020" name="Stud. Mycol.">
        <title>101 Dothideomycetes genomes: a test case for predicting lifestyles and emergence of pathogens.</title>
        <authorList>
            <person name="Haridas S."/>
            <person name="Albert R."/>
            <person name="Binder M."/>
            <person name="Bloem J."/>
            <person name="Labutti K."/>
            <person name="Salamov A."/>
            <person name="Andreopoulos B."/>
            <person name="Baker S."/>
            <person name="Barry K."/>
            <person name="Bills G."/>
            <person name="Bluhm B."/>
            <person name="Cannon C."/>
            <person name="Castanera R."/>
            <person name="Culley D."/>
            <person name="Daum C."/>
            <person name="Ezra D."/>
            <person name="Gonzalez J."/>
            <person name="Henrissat B."/>
            <person name="Kuo A."/>
            <person name="Liang C."/>
            <person name="Lipzen A."/>
            <person name="Lutzoni F."/>
            <person name="Magnuson J."/>
            <person name="Mondo S."/>
            <person name="Nolan M."/>
            <person name="Ohm R."/>
            <person name="Pangilinan J."/>
            <person name="Park H.-J."/>
            <person name="Ramirez L."/>
            <person name="Alfaro M."/>
            <person name="Sun H."/>
            <person name="Tritt A."/>
            <person name="Yoshinaga Y."/>
            <person name="Zwiers L.-H."/>
            <person name="Turgeon B."/>
            <person name="Goodwin S."/>
            <person name="Spatafora J."/>
            <person name="Crous P."/>
            <person name="Grigoriev I."/>
        </authorList>
    </citation>
    <scope>NUCLEOTIDE SEQUENCE</scope>
    <source>
        <strain evidence="3">CBS 269.34</strain>
    </source>
</reference>
<evidence type="ECO:0000256" key="2">
    <source>
        <dbReference type="SAM" id="SignalP"/>
    </source>
</evidence>
<dbReference type="PANTHER" id="PTHR38848:SF3">
    <property type="entry name" value="G-PROTEIN COUPLED RECEPTORS FAMILY 3 PROFILE DOMAIN-CONTAINING PROTEIN"/>
    <property type="match status" value="1"/>
</dbReference>
<dbReference type="AlphaFoldDB" id="A0A6A6QEN9"/>
<organism evidence="3 4">
    <name type="scientific">Lophium mytilinum</name>
    <dbReference type="NCBI Taxonomy" id="390894"/>
    <lineage>
        <taxon>Eukaryota</taxon>
        <taxon>Fungi</taxon>
        <taxon>Dikarya</taxon>
        <taxon>Ascomycota</taxon>
        <taxon>Pezizomycotina</taxon>
        <taxon>Dothideomycetes</taxon>
        <taxon>Pleosporomycetidae</taxon>
        <taxon>Mytilinidiales</taxon>
        <taxon>Mytilinidiaceae</taxon>
        <taxon>Lophium</taxon>
    </lineage>
</organism>
<feature type="transmembrane region" description="Helical" evidence="1">
    <location>
        <begin position="330"/>
        <end position="352"/>
    </location>
</feature>